<name>A0A812HQT9_9DINO</name>
<dbReference type="PANTHER" id="PTHR21600:SF87">
    <property type="entry name" value="RNA PSEUDOURIDYLATE SYNTHASE DOMAIN-CONTAINING PROTEIN 1"/>
    <property type="match status" value="1"/>
</dbReference>
<evidence type="ECO:0000259" key="2">
    <source>
        <dbReference type="Pfam" id="PF00849"/>
    </source>
</evidence>
<sequence length="250" mass="26757">MNLGAVLSTLDAASLWPRSLEAFALADRWADGEEPGELEQLLPQVGAEVLARGPGLVALDKPAGRSVQELIQPLEGFASLVSRLDLPTSGVLVVAAGGTDTDAFQAASAQFAGRLVDKEYVCLCRGQAPDVFANRTPLRKQRAHTDFELLGTFLAPASVSAQSAGEVYSLVQAKPKTGRKHQIRRHLAELGLPIVGDARYGSGHLAWCARLFLHCRQVSMRDQRGGLFLATSPLPAELTRALGWLEPVDA</sequence>
<dbReference type="GO" id="GO:0000455">
    <property type="term" value="P:enzyme-directed rRNA pseudouridine synthesis"/>
    <property type="evidence" value="ECO:0007669"/>
    <property type="project" value="TreeGrafter"/>
</dbReference>
<dbReference type="InterPro" id="IPR006145">
    <property type="entry name" value="PsdUridine_synth_RsuA/RluA"/>
</dbReference>
<evidence type="ECO:0000313" key="4">
    <source>
        <dbReference type="Proteomes" id="UP000604046"/>
    </source>
</evidence>
<dbReference type="InterPro" id="IPR050188">
    <property type="entry name" value="RluA_PseudoU_synthase"/>
</dbReference>
<protein>
    <submittedName>
        <fullName evidence="3">TruC protein</fullName>
    </submittedName>
</protein>
<dbReference type="AlphaFoldDB" id="A0A812HQT9"/>
<dbReference type="SUPFAM" id="SSF55120">
    <property type="entry name" value="Pseudouridine synthase"/>
    <property type="match status" value="1"/>
</dbReference>
<dbReference type="GO" id="GO:0009982">
    <property type="term" value="F:pseudouridine synthase activity"/>
    <property type="evidence" value="ECO:0007669"/>
    <property type="project" value="InterPro"/>
</dbReference>
<organism evidence="3 4">
    <name type="scientific">Symbiodinium natans</name>
    <dbReference type="NCBI Taxonomy" id="878477"/>
    <lineage>
        <taxon>Eukaryota</taxon>
        <taxon>Sar</taxon>
        <taxon>Alveolata</taxon>
        <taxon>Dinophyceae</taxon>
        <taxon>Suessiales</taxon>
        <taxon>Symbiodiniaceae</taxon>
        <taxon>Symbiodinium</taxon>
    </lineage>
</organism>
<dbReference type="OrthoDB" id="424794at2759"/>
<dbReference type="EMBL" id="CAJNDS010000105">
    <property type="protein sequence ID" value="CAE6958377.1"/>
    <property type="molecule type" value="Genomic_DNA"/>
</dbReference>
<keyword evidence="4" id="KW-1185">Reference proteome</keyword>
<evidence type="ECO:0000313" key="3">
    <source>
        <dbReference type="EMBL" id="CAE6958377.1"/>
    </source>
</evidence>
<dbReference type="Pfam" id="PF00849">
    <property type="entry name" value="PseudoU_synth_2"/>
    <property type="match status" value="1"/>
</dbReference>
<evidence type="ECO:0000256" key="1">
    <source>
        <dbReference type="ARBA" id="ARBA00010876"/>
    </source>
</evidence>
<reference evidence="3" key="1">
    <citation type="submission" date="2021-02" db="EMBL/GenBank/DDBJ databases">
        <authorList>
            <person name="Dougan E. K."/>
            <person name="Rhodes N."/>
            <person name="Thang M."/>
            <person name="Chan C."/>
        </authorList>
    </citation>
    <scope>NUCLEOTIDE SEQUENCE</scope>
</reference>
<dbReference type="GO" id="GO:0003723">
    <property type="term" value="F:RNA binding"/>
    <property type="evidence" value="ECO:0007669"/>
    <property type="project" value="InterPro"/>
</dbReference>
<dbReference type="Gene3D" id="3.30.2350.10">
    <property type="entry name" value="Pseudouridine synthase"/>
    <property type="match status" value="1"/>
</dbReference>
<gene>
    <name evidence="3" type="primary">truC</name>
    <name evidence="3" type="ORF">SNAT2548_LOCUS1844</name>
</gene>
<dbReference type="PANTHER" id="PTHR21600">
    <property type="entry name" value="MITOCHONDRIAL RNA PSEUDOURIDINE SYNTHASE"/>
    <property type="match status" value="1"/>
</dbReference>
<dbReference type="Proteomes" id="UP000604046">
    <property type="component" value="Unassembled WGS sequence"/>
</dbReference>
<feature type="domain" description="Pseudouridine synthase RsuA/RluA-like" evidence="2">
    <location>
        <begin position="79"/>
        <end position="188"/>
    </location>
</feature>
<dbReference type="CDD" id="cd02869">
    <property type="entry name" value="PseudoU_synth_RluA_like"/>
    <property type="match status" value="1"/>
</dbReference>
<comment type="caution">
    <text evidence="3">The sequence shown here is derived from an EMBL/GenBank/DDBJ whole genome shotgun (WGS) entry which is preliminary data.</text>
</comment>
<dbReference type="InterPro" id="IPR020103">
    <property type="entry name" value="PsdUridine_synth_cat_dom_sf"/>
</dbReference>
<proteinExistence type="inferred from homology"/>
<comment type="similarity">
    <text evidence="1">Belongs to the pseudouridine synthase RluA family.</text>
</comment>
<accession>A0A812HQT9</accession>